<dbReference type="GO" id="GO:0016780">
    <property type="term" value="F:phosphotransferase activity, for other substituted phosphate groups"/>
    <property type="evidence" value="ECO:0007669"/>
    <property type="project" value="TreeGrafter"/>
</dbReference>
<evidence type="ECO:0000256" key="2">
    <source>
        <dbReference type="SAM" id="Phobius"/>
    </source>
</evidence>
<evidence type="ECO:0000313" key="4">
    <source>
        <dbReference type="EMBL" id="NSL52736.1"/>
    </source>
</evidence>
<evidence type="ECO:0000259" key="3">
    <source>
        <dbReference type="Pfam" id="PF02397"/>
    </source>
</evidence>
<keyword evidence="4" id="KW-0808">Transferase</keyword>
<dbReference type="EMBL" id="JABTTE010000020">
    <property type="protein sequence ID" value="NSL52736.1"/>
    <property type="molecule type" value="Genomic_DNA"/>
</dbReference>
<dbReference type="Proteomes" id="UP000625804">
    <property type="component" value="Unassembled WGS sequence"/>
</dbReference>
<reference evidence="4" key="1">
    <citation type="submission" date="2020-06" db="EMBL/GenBank/DDBJ databases">
        <title>A novel thermopfilic bacterium from Erzurum, Turkey.</title>
        <authorList>
            <person name="Adiguzel A."/>
            <person name="Ay H."/>
            <person name="Baltaci M.O."/>
        </authorList>
    </citation>
    <scope>NUCLEOTIDE SEQUENCE</scope>
    <source>
        <strain evidence="4">P2</strain>
    </source>
</reference>
<dbReference type="AlphaFoldDB" id="A0A8J8GGJ2"/>
<comment type="caution">
    <text evidence="4">The sequence shown here is derived from an EMBL/GenBank/DDBJ whole genome shotgun (WGS) entry which is preliminary data.</text>
</comment>
<keyword evidence="2" id="KW-0472">Membrane</keyword>
<accession>A0A8J8GGJ2</accession>
<organism evidence="4 5">
    <name type="scientific">Calidifontibacillus erzurumensis</name>
    <dbReference type="NCBI Taxonomy" id="2741433"/>
    <lineage>
        <taxon>Bacteria</taxon>
        <taxon>Bacillati</taxon>
        <taxon>Bacillota</taxon>
        <taxon>Bacilli</taxon>
        <taxon>Bacillales</taxon>
        <taxon>Bacillaceae</taxon>
        <taxon>Calidifontibacillus/Schinkia group</taxon>
        <taxon>Calidifontibacillus</taxon>
    </lineage>
</organism>
<feature type="transmembrane region" description="Helical" evidence="2">
    <location>
        <begin position="20"/>
        <end position="40"/>
    </location>
</feature>
<gene>
    <name evidence="4" type="ORF">HR057_13345</name>
</gene>
<sequence length="216" mass="25323">MKSSKGGFYRRFVKRPMDIVLSLLAIIVLSPVFLLVAMLVRVKLGSPVIFKQERPGLNEKIFTMYKFRTMTDERDENGKLLPNHLRLTKFGKILRSTSLDELPEFINVLKGDMSLVGPRPLLVEYLPLYNEEQSRRHHVRPGITGYAQVNGRNAISWEEKFNKDIYYVDHVNFLLDMKILFQTVIKVFKRENINRNENVTMERFTGTNKMDFLHKN</sequence>
<dbReference type="PANTHER" id="PTHR30576">
    <property type="entry name" value="COLANIC BIOSYNTHESIS UDP-GLUCOSE LIPID CARRIER TRANSFERASE"/>
    <property type="match status" value="1"/>
</dbReference>
<evidence type="ECO:0000256" key="1">
    <source>
        <dbReference type="ARBA" id="ARBA00006464"/>
    </source>
</evidence>
<dbReference type="RefSeq" id="WP_173731939.1">
    <property type="nucleotide sequence ID" value="NZ_JABTTE010000020.1"/>
</dbReference>
<protein>
    <submittedName>
        <fullName evidence="4">Sugar transferase</fullName>
    </submittedName>
</protein>
<feature type="domain" description="Bacterial sugar transferase" evidence="3">
    <location>
        <begin position="14"/>
        <end position="189"/>
    </location>
</feature>
<keyword evidence="2" id="KW-1133">Transmembrane helix</keyword>
<proteinExistence type="inferred from homology"/>
<comment type="similarity">
    <text evidence="1">Belongs to the bacterial sugar transferase family.</text>
</comment>
<evidence type="ECO:0000313" key="5">
    <source>
        <dbReference type="Proteomes" id="UP000625804"/>
    </source>
</evidence>
<dbReference type="InterPro" id="IPR003362">
    <property type="entry name" value="Bact_transf"/>
</dbReference>
<name>A0A8J8GGJ2_9BACI</name>
<keyword evidence="2" id="KW-0812">Transmembrane</keyword>
<dbReference type="Pfam" id="PF02397">
    <property type="entry name" value="Bac_transf"/>
    <property type="match status" value="1"/>
</dbReference>
<dbReference type="PANTHER" id="PTHR30576:SF8">
    <property type="entry name" value="UNDECAPRENYL-PHOSPHATE GALACTOSE PHOSPHOTRANSFERASE"/>
    <property type="match status" value="1"/>
</dbReference>
<keyword evidence="5" id="KW-1185">Reference proteome</keyword>